<feature type="coiled-coil region" evidence="1">
    <location>
        <begin position="68"/>
        <end position="109"/>
    </location>
</feature>
<keyword evidence="2" id="KW-1133">Transmembrane helix</keyword>
<name>A0A6I4NJ77_9FLAO</name>
<sequence>MKVTEEKIMKIGGFVALGIILSLILTYWLMSGKSKEELEAFSNMFGGLNTLFSGLALAGIILTILLQKNELTLQRQELVETREELRRTAEAQERAERALNRQAENLKISAKLSAMSTLVNYYGEEVSSNKGVFGLQNEYSDPQKKRMEYILKIEEILRRKELN</sequence>
<dbReference type="Proteomes" id="UP000471501">
    <property type="component" value="Unassembled WGS sequence"/>
</dbReference>
<keyword evidence="4" id="KW-1185">Reference proteome</keyword>
<dbReference type="RefSeq" id="WP_160373937.1">
    <property type="nucleotide sequence ID" value="NZ_WSTB01000003.1"/>
</dbReference>
<evidence type="ECO:0000313" key="3">
    <source>
        <dbReference type="EMBL" id="MWB94013.1"/>
    </source>
</evidence>
<dbReference type="AlphaFoldDB" id="A0A6I4NJ77"/>
<comment type="caution">
    <text evidence="3">The sequence shown here is derived from an EMBL/GenBank/DDBJ whole genome shotgun (WGS) entry which is preliminary data.</text>
</comment>
<feature type="transmembrane region" description="Helical" evidence="2">
    <location>
        <begin position="12"/>
        <end position="30"/>
    </location>
</feature>
<keyword evidence="2" id="KW-0472">Membrane</keyword>
<organism evidence="3 4">
    <name type="scientific">Flavobacterium hydrocarbonoxydans</name>
    <dbReference type="NCBI Taxonomy" id="2683249"/>
    <lineage>
        <taxon>Bacteria</taxon>
        <taxon>Pseudomonadati</taxon>
        <taxon>Bacteroidota</taxon>
        <taxon>Flavobacteriia</taxon>
        <taxon>Flavobacteriales</taxon>
        <taxon>Flavobacteriaceae</taxon>
        <taxon>Flavobacterium</taxon>
    </lineage>
</organism>
<dbReference type="EMBL" id="WSTB01000003">
    <property type="protein sequence ID" value="MWB94013.1"/>
    <property type="molecule type" value="Genomic_DNA"/>
</dbReference>
<gene>
    <name evidence="3" type="ORF">GON26_06540</name>
</gene>
<accession>A0A6I4NJ77</accession>
<protein>
    <submittedName>
        <fullName evidence="3">Uncharacterized protein</fullName>
    </submittedName>
</protein>
<keyword evidence="2" id="KW-0812">Transmembrane</keyword>
<evidence type="ECO:0000313" key="4">
    <source>
        <dbReference type="Proteomes" id="UP000471501"/>
    </source>
</evidence>
<evidence type="ECO:0000256" key="2">
    <source>
        <dbReference type="SAM" id="Phobius"/>
    </source>
</evidence>
<keyword evidence="1" id="KW-0175">Coiled coil</keyword>
<proteinExistence type="predicted"/>
<reference evidence="3 4" key="1">
    <citation type="submission" date="2019-12" db="EMBL/GenBank/DDBJ databases">
        <authorList>
            <person name="Kim Y.S."/>
        </authorList>
    </citation>
    <scope>NUCLEOTIDE SEQUENCE [LARGE SCALE GENOMIC DNA]</scope>
    <source>
        <strain evidence="3 4">GA093</strain>
    </source>
</reference>
<evidence type="ECO:0000256" key="1">
    <source>
        <dbReference type="SAM" id="Coils"/>
    </source>
</evidence>
<feature type="transmembrane region" description="Helical" evidence="2">
    <location>
        <begin position="50"/>
        <end position="66"/>
    </location>
</feature>